<evidence type="ECO:0000313" key="2">
    <source>
        <dbReference type="Proteomes" id="UP000823775"/>
    </source>
</evidence>
<sequence length="145" mass="15842">MVTNLSVLTSRLSREGVDKNYNVLIPYAVSSENSLAYTNSVLPGWCPVGLLHTIITDKRGMQCGEVVTSDYNGDPGILLLVVNTRKLDIHRVICNVHEGGIHHLIVNCVLDSSTHSTSSCIEIVDEEDTHVSFPDDFSCLSVPFA</sequence>
<keyword evidence="2" id="KW-1185">Reference proteome</keyword>
<accession>A0ABS8VQC8</accession>
<organism evidence="1 2">
    <name type="scientific">Datura stramonium</name>
    <name type="common">Jimsonweed</name>
    <name type="synonym">Common thornapple</name>
    <dbReference type="NCBI Taxonomy" id="4076"/>
    <lineage>
        <taxon>Eukaryota</taxon>
        <taxon>Viridiplantae</taxon>
        <taxon>Streptophyta</taxon>
        <taxon>Embryophyta</taxon>
        <taxon>Tracheophyta</taxon>
        <taxon>Spermatophyta</taxon>
        <taxon>Magnoliopsida</taxon>
        <taxon>eudicotyledons</taxon>
        <taxon>Gunneridae</taxon>
        <taxon>Pentapetalae</taxon>
        <taxon>asterids</taxon>
        <taxon>lamiids</taxon>
        <taxon>Solanales</taxon>
        <taxon>Solanaceae</taxon>
        <taxon>Solanoideae</taxon>
        <taxon>Datureae</taxon>
        <taxon>Datura</taxon>
    </lineage>
</organism>
<comment type="caution">
    <text evidence="1">The sequence shown here is derived from an EMBL/GenBank/DDBJ whole genome shotgun (WGS) entry which is preliminary data.</text>
</comment>
<gene>
    <name evidence="1" type="ORF">HAX54_041316</name>
</gene>
<protein>
    <submittedName>
        <fullName evidence="1">Uncharacterized protein</fullName>
    </submittedName>
</protein>
<name>A0ABS8VQC8_DATST</name>
<dbReference type="EMBL" id="JACEIK010005952">
    <property type="protein sequence ID" value="MCE0482505.1"/>
    <property type="molecule type" value="Genomic_DNA"/>
</dbReference>
<proteinExistence type="predicted"/>
<dbReference type="Proteomes" id="UP000823775">
    <property type="component" value="Unassembled WGS sequence"/>
</dbReference>
<evidence type="ECO:0000313" key="1">
    <source>
        <dbReference type="EMBL" id="MCE0482505.1"/>
    </source>
</evidence>
<reference evidence="1 2" key="1">
    <citation type="journal article" date="2021" name="BMC Genomics">
        <title>Datura genome reveals duplications of psychoactive alkaloid biosynthetic genes and high mutation rate following tissue culture.</title>
        <authorList>
            <person name="Rajewski A."/>
            <person name="Carter-House D."/>
            <person name="Stajich J."/>
            <person name="Litt A."/>
        </authorList>
    </citation>
    <scope>NUCLEOTIDE SEQUENCE [LARGE SCALE GENOMIC DNA]</scope>
    <source>
        <strain evidence="1">AR-01</strain>
    </source>
</reference>